<evidence type="ECO:0000313" key="2">
    <source>
        <dbReference type="Proteomes" id="UP000272942"/>
    </source>
</evidence>
<dbReference type="EMBL" id="UZAN01063178">
    <property type="protein sequence ID" value="VDP93428.1"/>
    <property type="molecule type" value="Genomic_DNA"/>
</dbReference>
<evidence type="ECO:0000313" key="3">
    <source>
        <dbReference type="WBParaSite" id="ECPE_0001619701-mRNA-1"/>
    </source>
</evidence>
<dbReference type="Proteomes" id="UP000272942">
    <property type="component" value="Unassembled WGS sequence"/>
</dbReference>
<protein>
    <submittedName>
        <fullName evidence="3">Amidase domain-containing protein</fullName>
    </submittedName>
</protein>
<gene>
    <name evidence="1" type="ORF">ECPE_LOCUS16156</name>
</gene>
<accession>A0A183BAB9</accession>
<dbReference type="WBParaSite" id="ECPE_0001619701-mRNA-1">
    <property type="protein sequence ID" value="ECPE_0001619701-mRNA-1"/>
    <property type="gene ID" value="ECPE_0001619701"/>
</dbReference>
<dbReference type="AlphaFoldDB" id="A0A183BAB9"/>
<name>A0A183BAB9_9TREM</name>
<organism evidence="3">
    <name type="scientific">Echinostoma caproni</name>
    <dbReference type="NCBI Taxonomy" id="27848"/>
    <lineage>
        <taxon>Eukaryota</taxon>
        <taxon>Metazoa</taxon>
        <taxon>Spiralia</taxon>
        <taxon>Lophotrochozoa</taxon>
        <taxon>Platyhelminthes</taxon>
        <taxon>Trematoda</taxon>
        <taxon>Digenea</taxon>
        <taxon>Plagiorchiida</taxon>
        <taxon>Echinostomata</taxon>
        <taxon>Echinostomatoidea</taxon>
        <taxon>Echinostomatidae</taxon>
        <taxon>Echinostoma</taxon>
    </lineage>
</organism>
<proteinExistence type="predicted"/>
<reference evidence="3" key="1">
    <citation type="submission" date="2016-06" db="UniProtKB">
        <authorList>
            <consortium name="WormBaseParasite"/>
        </authorList>
    </citation>
    <scope>IDENTIFICATION</scope>
</reference>
<keyword evidence="2" id="KW-1185">Reference proteome</keyword>
<evidence type="ECO:0000313" key="1">
    <source>
        <dbReference type="EMBL" id="VDP93428.1"/>
    </source>
</evidence>
<reference evidence="1 2" key="2">
    <citation type="submission" date="2018-11" db="EMBL/GenBank/DDBJ databases">
        <authorList>
            <consortium name="Pathogen Informatics"/>
        </authorList>
    </citation>
    <scope>NUCLEOTIDE SEQUENCE [LARGE SCALE GENOMIC DNA]</scope>
    <source>
        <strain evidence="1 2">Egypt</strain>
    </source>
</reference>
<sequence>MDGVAVTYKHWEVQTATPRGISCLNKGDNWHGAYTGGNCQRDQRPEYYHTRFLPGNLKVSTSPSKGFEGAVVAEKNSGIEVPAVLISLYKALVQPHLEYYVPAWPLNPIRDQKAPANVQRRFTSTAECLGSEYTIEEILEARLAVSVLSLVKPGMP</sequence>